<accession>A0A4R0N4E3</accession>
<feature type="compositionally biased region" description="Acidic residues" evidence="1">
    <location>
        <begin position="16"/>
        <end position="25"/>
    </location>
</feature>
<name>A0A4U1GEZ0_9SPHI</name>
<dbReference type="RefSeq" id="WP_090786207.1">
    <property type="nucleotide sequence ID" value="NZ_SJSM01000011.1"/>
</dbReference>
<reference evidence="3 5" key="2">
    <citation type="submission" date="2019-04" db="EMBL/GenBank/DDBJ databases">
        <title>Pedobacter sp. RP-1-16 sp. nov., isolated from Arctic soil.</title>
        <authorList>
            <person name="Dahal R.H."/>
            <person name="Kim D.-U."/>
        </authorList>
    </citation>
    <scope>NUCLEOTIDE SEQUENCE [LARGE SCALE GENOMIC DNA]</scope>
    <source>
        <strain evidence="3 5">RP-1-16</strain>
    </source>
</reference>
<proteinExistence type="predicted"/>
<accession>A0A4U1GEZ0</accession>
<dbReference type="OrthoDB" id="773327at2"/>
<reference evidence="2 4" key="1">
    <citation type="submission" date="2019-02" db="EMBL/GenBank/DDBJ databases">
        <title>Pedobacter sp. RP-3-8 sp. nov., isolated from Arctic soil.</title>
        <authorList>
            <person name="Dahal R.H."/>
        </authorList>
    </citation>
    <scope>NUCLEOTIDE SEQUENCE [LARGE SCALE GENOMIC DNA]</scope>
    <source>
        <strain evidence="2 4">RP-3-8</strain>
    </source>
</reference>
<keyword evidence="4" id="KW-1185">Reference proteome</keyword>
<evidence type="ECO:0000313" key="5">
    <source>
        <dbReference type="Proteomes" id="UP000309594"/>
    </source>
</evidence>
<dbReference type="Proteomes" id="UP000309594">
    <property type="component" value="Unassembled WGS sequence"/>
</dbReference>
<evidence type="ECO:0000313" key="2">
    <source>
        <dbReference type="EMBL" id="TCC94781.1"/>
    </source>
</evidence>
<feature type="region of interest" description="Disordered" evidence="1">
    <location>
        <begin position="1"/>
        <end position="64"/>
    </location>
</feature>
<dbReference type="EMBL" id="SWDX01000003">
    <property type="protein sequence ID" value="TKC62284.1"/>
    <property type="molecule type" value="Genomic_DNA"/>
</dbReference>
<evidence type="ECO:0000313" key="3">
    <source>
        <dbReference type="EMBL" id="TKC62284.1"/>
    </source>
</evidence>
<gene>
    <name evidence="2" type="ORF">EZ444_17450</name>
    <name evidence="3" type="ORF">FBD94_08670</name>
</gene>
<feature type="compositionally biased region" description="Acidic residues" evidence="1">
    <location>
        <begin position="34"/>
        <end position="64"/>
    </location>
</feature>
<comment type="caution">
    <text evidence="3">The sequence shown here is derived from an EMBL/GenBank/DDBJ whole genome shotgun (WGS) entry which is preliminary data.</text>
</comment>
<sequence length="64" mass="7417">MKTPKKPINKSKAEDPENDLDDSYEETTKKKSYDDDEDDDLDMPLDDLDNFDSFGSDDDDDDTY</sequence>
<dbReference type="AlphaFoldDB" id="A0A4U1GEZ0"/>
<organism evidence="3 5">
    <name type="scientific">Pedobacter hiemivivus</name>
    <dbReference type="NCBI Taxonomy" id="2530454"/>
    <lineage>
        <taxon>Bacteria</taxon>
        <taxon>Pseudomonadati</taxon>
        <taxon>Bacteroidota</taxon>
        <taxon>Sphingobacteriia</taxon>
        <taxon>Sphingobacteriales</taxon>
        <taxon>Sphingobacteriaceae</taxon>
        <taxon>Pedobacter</taxon>
    </lineage>
</organism>
<dbReference type="Proteomes" id="UP000291117">
    <property type="component" value="Unassembled WGS sequence"/>
</dbReference>
<evidence type="ECO:0000313" key="4">
    <source>
        <dbReference type="Proteomes" id="UP000291117"/>
    </source>
</evidence>
<dbReference type="EMBL" id="SJSM01000011">
    <property type="protein sequence ID" value="TCC94781.1"/>
    <property type="molecule type" value="Genomic_DNA"/>
</dbReference>
<protein>
    <submittedName>
        <fullName evidence="3">Uncharacterized protein</fullName>
    </submittedName>
</protein>
<evidence type="ECO:0000256" key="1">
    <source>
        <dbReference type="SAM" id="MobiDB-lite"/>
    </source>
</evidence>